<dbReference type="OrthoDB" id="7595282at2"/>
<name>A0A1M7HDB9_9RHOB</name>
<reference evidence="2 3" key="1">
    <citation type="submission" date="2016-11" db="EMBL/GenBank/DDBJ databases">
        <authorList>
            <person name="Jaros S."/>
            <person name="Januszkiewicz K."/>
            <person name="Wedrychowicz H."/>
        </authorList>
    </citation>
    <scope>NUCLEOTIDE SEQUENCE [LARGE SCALE GENOMIC DNA]</scope>
    <source>
        <strain evidence="2 3">DSM 29589</strain>
    </source>
</reference>
<dbReference type="InterPro" id="IPR009492">
    <property type="entry name" value="TniQ"/>
</dbReference>
<dbReference type="STRING" id="337701.SAMN05444398_11298"/>
<protein>
    <submittedName>
        <fullName evidence="2">TniQ protein</fullName>
    </submittedName>
</protein>
<dbReference type="Pfam" id="PF06527">
    <property type="entry name" value="TniQ"/>
    <property type="match status" value="1"/>
</dbReference>
<organism evidence="2 3">
    <name type="scientific">Roseovarius pacificus</name>
    <dbReference type="NCBI Taxonomy" id="337701"/>
    <lineage>
        <taxon>Bacteria</taxon>
        <taxon>Pseudomonadati</taxon>
        <taxon>Pseudomonadota</taxon>
        <taxon>Alphaproteobacteria</taxon>
        <taxon>Rhodobacterales</taxon>
        <taxon>Roseobacteraceae</taxon>
        <taxon>Roseovarius</taxon>
    </lineage>
</organism>
<keyword evidence="3" id="KW-1185">Reference proteome</keyword>
<feature type="domain" description="TniQ" evidence="1">
    <location>
        <begin position="8"/>
        <end position="140"/>
    </location>
</feature>
<evidence type="ECO:0000313" key="2">
    <source>
        <dbReference type="EMBL" id="SHM26500.1"/>
    </source>
</evidence>
<accession>A0A1M7HDB9</accession>
<dbReference type="RefSeq" id="WP_073036311.1">
    <property type="nucleotide sequence ID" value="NZ_BMLR01000008.1"/>
</dbReference>
<dbReference type="Proteomes" id="UP000183974">
    <property type="component" value="Unassembled WGS sequence"/>
</dbReference>
<evidence type="ECO:0000313" key="3">
    <source>
        <dbReference type="Proteomes" id="UP000183974"/>
    </source>
</evidence>
<gene>
    <name evidence="2" type="ORF">SAMN05444398_11298</name>
</gene>
<proteinExistence type="predicted"/>
<evidence type="ECO:0000259" key="1">
    <source>
        <dbReference type="Pfam" id="PF06527"/>
    </source>
</evidence>
<dbReference type="AlphaFoldDB" id="A0A1M7HDB9"/>
<dbReference type="EMBL" id="FRBR01000012">
    <property type="protein sequence ID" value="SHM26500.1"/>
    <property type="molecule type" value="Genomic_DNA"/>
</dbReference>
<sequence>MAKLFPKVSFVHDETPLSWAARQAAFHKGGRLVPFLNDLRIPAIDLARGLPGAVHRLCEIAGQDPVPVAWNTISSIGARRFSLRQHEFSAEFTTGVETRICPYCLAEDQYDQRRPDVAMRHRLAWRLAPVRTCRRHGTLLRDVRKDAWDDQLHELQAMQDIIAAELAVPEPCEPRAPSPLQTYVENRLEGHSGPIWLDGQGIDQASRAVEMVGGLIAFGPKQQAAELSQRMWDDAGRAGWGLAAGGEAEVVAFLEDTLKASTRSEGFASPRSAFGMLYAWLNSGHLSKDPGPIHALLRHVIIENTPLVPGRNVLGQPVARPKYSTLSSISKAENVHPSTLHNLLKAAGMSPKEGEGAGAGRLVVDYAKVVELLGDAKFAVPTTQVPYVLTCSRPVASALIELGLLSRIHDHRHLQSKVGKAVDGRSINKVLDVLRDRFDEVEELPVGMEPLARCAEKSRAKLKVILELLFKGHLSNVVRLDGQVGFAAIHLDPEEIKSVLESPPVGVSEDAYFLIH</sequence>